<dbReference type="GO" id="GO:0005829">
    <property type="term" value="C:cytosol"/>
    <property type="evidence" value="ECO:0007669"/>
    <property type="project" value="GOC"/>
</dbReference>
<dbReference type="GO" id="GO:0042147">
    <property type="term" value="P:retrograde transport, endosome to Golgi"/>
    <property type="evidence" value="ECO:0007669"/>
    <property type="project" value="TreeGrafter"/>
</dbReference>
<dbReference type="PANTHER" id="PTHR21663:SF0">
    <property type="entry name" value="HEAT REPEAT-CONTAINING PROTEIN 5B"/>
    <property type="match status" value="1"/>
</dbReference>
<keyword evidence="1" id="KW-0812">Transmembrane</keyword>
<evidence type="ECO:0000313" key="2">
    <source>
        <dbReference type="EMBL" id="KJH43160.1"/>
    </source>
</evidence>
<organism evidence="2 3">
    <name type="scientific">Dictyocaulus viviparus</name>
    <name type="common">Bovine lungworm</name>
    <dbReference type="NCBI Taxonomy" id="29172"/>
    <lineage>
        <taxon>Eukaryota</taxon>
        <taxon>Metazoa</taxon>
        <taxon>Ecdysozoa</taxon>
        <taxon>Nematoda</taxon>
        <taxon>Chromadorea</taxon>
        <taxon>Rhabditida</taxon>
        <taxon>Rhabditina</taxon>
        <taxon>Rhabditomorpha</taxon>
        <taxon>Strongyloidea</taxon>
        <taxon>Metastrongylidae</taxon>
        <taxon>Dictyocaulus</taxon>
    </lineage>
</organism>
<reference evidence="2 3" key="1">
    <citation type="submission" date="2013-11" db="EMBL/GenBank/DDBJ databases">
        <title>Draft genome of the bovine lungworm Dictyocaulus viviparus.</title>
        <authorList>
            <person name="Mitreva M."/>
        </authorList>
    </citation>
    <scope>NUCLEOTIDE SEQUENCE [LARGE SCALE GENOMIC DNA]</scope>
    <source>
        <strain evidence="2 3">HannoverDv2000</strain>
    </source>
</reference>
<sequence>MQSALYSLLMISEGNYRKDEYVLMLSCVVIASVAPSQVILGHKENFHRFVLLIRSQLHSENTYIVSKTLQALSSIFARPDVNVPFISALGRDVFKLIRPFVTGDNVIEKVKNISDEELNVLQDAVKTLEVMTTVVDDKRKIGFVSLLIQSLCQLLCANSVDEWRLLNQPSRRAHEFAIQRLNTIALSCAVEFKQNISDEELNVLQDAVKTLEVMTTVVDDKRIDEWRLLNQPSRRAHEFAIQRLNAIALSCAVEFKQVLECRPKLKKQLVCALLFQSSRQVQVQQLAKAKIMAAESKEFNMTQQPTIKLTMDFNSYGKAAF</sequence>
<keyword evidence="3" id="KW-1185">Reference proteome</keyword>
<name>A0A0D8XES2_DICVI</name>
<dbReference type="GO" id="GO:0006897">
    <property type="term" value="P:endocytosis"/>
    <property type="evidence" value="ECO:0007669"/>
    <property type="project" value="TreeGrafter"/>
</dbReference>
<dbReference type="Proteomes" id="UP000053766">
    <property type="component" value="Unassembled WGS sequence"/>
</dbReference>
<keyword evidence="1" id="KW-0472">Membrane</keyword>
<dbReference type="PANTHER" id="PTHR21663">
    <property type="entry name" value="HYPOTHETICAL HEAT DOMAIN-CONTAINING"/>
    <property type="match status" value="1"/>
</dbReference>
<dbReference type="STRING" id="29172.A0A0D8XES2"/>
<evidence type="ECO:0000256" key="1">
    <source>
        <dbReference type="SAM" id="Phobius"/>
    </source>
</evidence>
<dbReference type="InterPro" id="IPR016024">
    <property type="entry name" value="ARM-type_fold"/>
</dbReference>
<feature type="transmembrane region" description="Helical" evidence="1">
    <location>
        <begin position="21"/>
        <end position="40"/>
    </location>
</feature>
<dbReference type="GO" id="GO:0008104">
    <property type="term" value="P:intracellular protein localization"/>
    <property type="evidence" value="ECO:0007669"/>
    <property type="project" value="TreeGrafter"/>
</dbReference>
<gene>
    <name evidence="2" type="ORF">DICVIV_10828</name>
</gene>
<dbReference type="AlphaFoldDB" id="A0A0D8XES2"/>
<dbReference type="OrthoDB" id="5852985at2759"/>
<dbReference type="InterPro" id="IPR040108">
    <property type="entry name" value="Laa1/Sip1/HEATR5"/>
</dbReference>
<accession>A0A0D8XES2</accession>
<keyword evidence="1" id="KW-1133">Transmembrane helix</keyword>
<evidence type="ECO:0008006" key="4">
    <source>
        <dbReference type="Google" id="ProtNLM"/>
    </source>
</evidence>
<proteinExistence type="predicted"/>
<dbReference type="SUPFAM" id="SSF48371">
    <property type="entry name" value="ARM repeat"/>
    <property type="match status" value="1"/>
</dbReference>
<dbReference type="GO" id="GO:0030139">
    <property type="term" value="C:endocytic vesicle"/>
    <property type="evidence" value="ECO:0007669"/>
    <property type="project" value="TreeGrafter"/>
</dbReference>
<dbReference type="GO" id="GO:0005794">
    <property type="term" value="C:Golgi apparatus"/>
    <property type="evidence" value="ECO:0007669"/>
    <property type="project" value="TreeGrafter"/>
</dbReference>
<dbReference type="GO" id="GO:0016020">
    <property type="term" value="C:membrane"/>
    <property type="evidence" value="ECO:0007669"/>
    <property type="project" value="TreeGrafter"/>
</dbReference>
<protein>
    <recommendedName>
        <fullName evidence="4">HEAT repeat protein</fullName>
    </recommendedName>
</protein>
<dbReference type="EMBL" id="KN716586">
    <property type="protein sequence ID" value="KJH43160.1"/>
    <property type="molecule type" value="Genomic_DNA"/>
</dbReference>
<reference evidence="3" key="2">
    <citation type="journal article" date="2016" name="Sci. Rep.">
        <title>Dictyocaulus viviparus genome, variome and transcriptome elucidate lungworm biology and support future intervention.</title>
        <authorList>
            <person name="McNulty S.N."/>
            <person name="Strube C."/>
            <person name="Rosa B.A."/>
            <person name="Martin J.C."/>
            <person name="Tyagi R."/>
            <person name="Choi Y.J."/>
            <person name="Wang Q."/>
            <person name="Hallsworth Pepin K."/>
            <person name="Zhang X."/>
            <person name="Ozersky P."/>
            <person name="Wilson R.K."/>
            <person name="Sternberg P.W."/>
            <person name="Gasser R.B."/>
            <person name="Mitreva M."/>
        </authorList>
    </citation>
    <scope>NUCLEOTIDE SEQUENCE [LARGE SCALE GENOMIC DNA]</scope>
    <source>
        <strain evidence="3">HannoverDv2000</strain>
    </source>
</reference>
<evidence type="ECO:0000313" key="3">
    <source>
        <dbReference type="Proteomes" id="UP000053766"/>
    </source>
</evidence>